<proteinExistence type="predicted"/>
<keyword evidence="2" id="KW-1185">Reference proteome</keyword>
<comment type="caution">
    <text evidence="1">The sequence shown here is derived from an EMBL/GenBank/DDBJ whole genome shotgun (WGS) entry which is preliminary data.</text>
</comment>
<sequence>MKGFVSAGFLVVRRFQRAAHMDAALLPAEITTMSECLADAVPVPGHWARDPWFADGVAASAAVRDGHELIEAAAPADLVSDLRGEMGEWTGATAFLSDAGPPSLAPLGFELVGFDGGTWHSRLCLDGLTGDVDDATGVRSGRHGLIADEADARRAAAWLTASGLGDPKVLRWYPVRLGS</sequence>
<dbReference type="EMBL" id="JACHGT010000004">
    <property type="protein sequence ID" value="MBB6034152.1"/>
    <property type="molecule type" value="Genomic_DNA"/>
</dbReference>
<evidence type="ECO:0000313" key="1">
    <source>
        <dbReference type="EMBL" id="MBB6034152.1"/>
    </source>
</evidence>
<accession>A0A841FKR6</accession>
<evidence type="ECO:0000313" key="2">
    <source>
        <dbReference type="Proteomes" id="UP000548476"/>
    </source>
</evidence>
<protein>
    <submittedName>
        <fullName evidence="1">Uncharacterized protein</fullName>
    </submittedName>
</protein>
<organism evidence="1 2">
    <name type="scientific">Phytomonospora endophytica</name>
    <dbReference type="NCBI Taxonomy" id="714109"/>
    <lineage>
        <taxon>Bacteria</taxon>
        <taxon>Bacillati</taxon>
        <taxon>Actinomycetota</taxon>
        <taxon>Actinomycetes</taxon>
        <taxon>Micromonosporales</taxon>
        <taxon>Micromonosporaceae</taxon>
        <taxon>Phytomonospora</taxon>
    </lineage>
</organism>
<gene>
    <name evidence="1" type="ORF">HNR73_002002</name>
</gene>
<dbReference type="RefSeq" id="WP_184787041.1">
    <property type="nucleotide sequence ID" value="NZ_BONT01000045.1"/>
</dbReference>
<dbReference type="Proteomes" id="UP000548476">
    <property type="component" value="Unassembled WGS sequence"/>
</dbReference>
<dbReference type="AlphaFoldDB" id="A0A841FKR6"/>
<name>A0A841FKR6_9ACTN</name>
<reference evidence="1 2" key="1">
    <citation type="submission" date="2020-08" db="EMBL/GenBank/DDBJ databases">
        <title>Genomic Encyclopedia of Type Strains, Phase IV (KMG-IV): sequencing the most valuable type-strain genomes for metagenomic binning, comparative biology and taxonomic classification.</title>
        <authorList>
            <person name="Goeker M."/>
        </authorList>
    </citation>
    <scope>NUCLEOTIDE SEQUENCE [LARGE SCALE GENOMIC DNA]</scope>
    <source>
        <strain evidence="1 2">YIM 65646</strain>
    </source>
</reference>